<dbReference type="AlphaFoldDB" id="M1DT30"/>
<dbReference type="PANTHER" id="PTHR33180">
    <property type="entry name" value="PHOTOSYSTEM II CP43 REACTION CENTER PROTEIN"/>
    <property type="match status" value="1"/>
</dbReference>
<evidence type="ECO:0000313" key="3">
    <source>
        <dbReference type="Proteomes" id="UP000011115"/>
    </source>
</evidence>
<dbReference type="HOGENOM" id="CLU_1752966_0_0_1"/>
<accession>M1DT30</accession>
<feature type="domain" description="Putative plant transposon protein" evidence="1">
    <location>
        <begin position="9"/>
        <end position="86"/>
    </location>
</feature>
<dbReference type="PaxDb" id="4113-PGSC0003DMT400093961"/>
<dbReference type="GO" id="GO:0009579">
    <property type="term" value="C:thylakoid"/>
    <property type="evidence" value="ECO:0000318"/>
    <property type="project" value="GO_Central"/>
</dbReference>
<protein>
    <submittedName>
        <fullName evidence="2">1,3-beta-D-glucan glucanohydrolase</fullName>
    </submittedName>
</protein>
<dbReference type="GO" id="GO:0009523">
    <property type="term" value="C:photosystem II"/>
    <property type="evidence" value="ECO:0000318"/>
    <property type="project" value="GO_Central"/>
</dbReference>
<organism evidence="2 3">
    <name type="scientific">Solanum tuberosum</name>
    <name type="common">Potato</name>
    <dbReference type="NCBI Taxonomy" id="4113"/>
    <lineage>
        <taxon>Eukaryota</taxon>
        <taxon>Viridiplantae</taxon>
        <taxon>Streptophyta</taxon>
        <taxon>Embryophyta</taxon>
        <taxon>Tracheophyta</taxon>
        <taxon>Spermatophyta</taxon>
        <taxon>Magnoliopsida</taxon>
        <taxon>eudicotyledons</taxon>
        <taxon>Gunneridae</taxon>
        <taxon>Pentapetalae</taxon>
        <taxon>asterids</taxon>
        <taxon>lamiids</taxon>
        <taxon>Solanales</taxon>
        <taxon>Solanaceae</taxon>
        <taxon>Solanoideae</taxon>
        <taxon>Solaneae</taxon>
        <taxon>Solanum</taxon>
    </lineage>
</organism>
<keyword evidence="3" id="KW-1185">Reference proteome</keyword>
<evidence type="ECO:0000259" key="1">
    <source>
        <dbReference type="Pfam" id="PF20167"/>
    </source>
</evidence>
<reference evidence="3" key="1">
    <citation type="journal article" date="2011" name="Nature">
        <title>Genome sequence and analysis of the tuber crop potato.</title>
        <authorList>
            <consortium name="The Potato Genome Sequencing Consortium"/>
        </authorList>
    </citation>
    <scope>NUCLEOTIDE SEQUENCE [LARGE SCALE GENOMIC DNA]</scope>
    <source>
        <strain evidence="3">cv. DM1-3 516 R44</strain>
    </source>
</reference>
<reference evidence="2" key="2">
    <citation type="submission" date="2015-06" db="UniProtKB">
        <authorList>
            <consortium name="EnsemblPlants"/>
        </authorList>
    </citation>
    <scope>IDENTIFICATION</scope>
    <source>
        <strain evidence="2">DM1-3 516 R44</strain>
    </source>
</reference>
<dbReference type="Gramene" id="PGSC0003DMT400093961">
    <property type="protein sequence ID" value="PGSC0003DMT400093961"/>
    <property type="gene ID" value="PGSC0003DMG400043532"/>
</dbReference>
<proteinExistence type="predicted"/>
<dbReference type="InParanoid" id="M1DT30"/>
<sequence length="149" mass="16853">MMNVINVLDDQIQKKTLDDLKGWLYPLISDITPPWIEAGVPIEKNDLNVAAKFWFGFINNTLMASQNESILRHSKAALLGYIMDQESQPDYRVGDGHEGQAESDFSPVPCGSHRAVSACKGAIDREYRCGSDSHFLYDIRRIEAEYTRD</sequence>
<dbReference type="Pfam" id="PF20167">
    <property type="entry name" value="Transposase_32"/>
    <property type="match status" value="1"/>
</dbReference>
<dbReference type="Proteomes" id="UP000011115">
    <property type="component" value="Unassembled WGS sequence"/>
</dbReference>
<name>M1DT30_SOLTU</name>
<dbReference type="InterPro" id="IPR046796">
    <property type="entry name" value="Transposase_32_dom"/>
</dbReference>
<dbReference type="EnsemblPlants" id="PGSC0003DMT400093961">
    <property type="protein sequence ID" value="PGSC0003DMT400093961"/>
    <property type="gene ID" value="PGSC0003DMG400043532"/>
</dbReference>
<dbReference type="PANTHER" id="PTHR33180:SF31">
    <property type="entry name" value="POLYPROTEIN PROTEIN"/>
    <property type="match status" value="1"/>
</dbReference>
<evidence type="ECO:0000313" key="2">
    <source>
        <dbReference type="EnsemblPlants" id="PGSC0003DMT400093961"/>
    </source>
</evidence>